<feature type="compositionally biased region" description="Basic and acidic residues" evidence="1">
    <location>
        <begin position="1"/>
        <end position="12"/>
    </location>
</feature>
<feature type="region of interest" description="Disordered" evidence="1">
    <location>
        <begin position="1"/>
        <end position="27"/>
    </location>
</feature>
<organism evidence="2 3">
    <name type="scientific">Streptomyces marokkonensis</name>
    <dbReference type="NCBI Taxonomy" id="324855"/>
    <lineage>
        <taxon>Bacteria</taxon>
        <taxon>Bacillati</taxon>
        <taxon>Actinomycetota</taxon>
        <taxon>Actinomycetes</taxon>
        <taxon>Kitasatosporales</taxon>
        <taxon>Streptomycetaceae</taxon>
        <taxon>Streptomyces</taxon>
    </lineage>
</organism>
<dbReference type="InterPro" id="IPR050267">
    <property type="entry name" value="Anti-sigma-factor_SerPK"/>
</dbReference>
<evidence type="ECO:0000313" key="3">
    <source>
        <dbReference type="Proteomes" id="UP001500034"/>
    </source>
</evidence>
<feature type="compositionally biased region" description="Low complexity" evidence="1">
    <location>
        <begin position="187"/>
        <end position="197"/>
    </location>
</feature>
<sequence length="197" mass="20630">MKNAEPEHEPRPESSPASRPEPLGPAAEQATCGLLPIPFTEPWEYELHFPRDPRGPAVARTTLKAVLGAHGLGEFTDRAELLASELTTNAVRYSLGPATVRLCWTNPVLRVSVTDTCPLVSVPFASAGPDEERGRGLLILDLLADDWGGCRLGESAFGVGGKSIWFELVLGGGDRPTDGGVGGGRGPSQPGPSALAA</sequence>
<feature type="region of interest" description="Disordered" evidence="1">
    <location>
        <begin position="176"/>
        <end position="197"/>
    </location>
</feature>
<evidence type="ECO:0000313" key="2">
    <source>
        <dbReference type="EMBL" id="GAA3989311.1"/>
    </source>
</evidence>
<comment type="caution">
    <text evidence="2">The sequence shown here is derived from an EMBL/GenBank/DDBJ whole genome shotgun (WGS) entry which is preliminary data.</text>
</comment>
<evidence type="ECO:0000256" key="1">
    <source>
        <dbReference type="SAM" id="MobiDB-lite"/>
    </source>
</evidence>
<gene>
    <name evidence="2" type="ORF">GCM10022384_41650</name>
</gene>
<proteinExistence type="predicted"/>
<evidence type="ECO:0008006" key="4">
    <source>
        <dbReference type="Google" id="ProtNLM"/>
    </source>
</evidence>
<reference evidence="3" key="1">
    <citation type="journal article" date="2019" name="Int. J. Syst. Evol. Microbiol.">
        <title>The Global Catalogue of Microorganisms (GCM) 10K type strain sequencing project: providing services to taxonomists for standard genome sequencing and annotation.</title>
        <authorList>
            <consortium name="The Broad Institute Genomics Platform"/>
            <consortium name="The Broad Institute Genome Sequencing Center for Infectious Disease"/>
            <person name="Wu L."/>
            <person name="Ma J."/>
        </authorList>
    </citation>
    <scope>NUCLEOTIDE SEQUENCE [LARGE SCALE GENOMIC DNA]</scope>
    <source>
        <strain evidence="3">JCM 17027</strain>
    </source>
</reference>
<dbReference type="SUPFAM" id="SSF55874">
    <property type="entry name" value="ATPase domain of HSP90 chaperone/DNA topoisomerase II/histidine kinase"/>
    <property type="match status" value="1"/>
</dbReference>
<protein>
    <recommendedName>
        <fullName evidence="4">ATP-binding protein</fullName>
    </recommendedName>
</protein>
<dbReference type="CDD" id="cd16936">
    <property type="entry name" value="HATPase_RsbW-like"/>
    <property type="match status" value="1"/>
</dbReference>
<dbReference type="Gene3D" id="3.30.565.10">
    <property type="entry name" value="Histidine kinase-like ATPase, C-terminal domain"/>
    <property type="match status" value="1"/>
</dbReference>
<accession>A0ABP7QX35</accession>
<dbReference type="RefSeq" id="WP_345594293.1">
    <property type="nucleotide sequence ID" value="NZ_BAABCQ010000082.1"/>
</dbReference>
<feature type="compositionally biased region" description="Gly residues" evidence="1">
    <location>
        <begin position="176"/>
        <end position="186"/>
    </location>
</feature>
<dbReference type="Proteomes" id="UP001500034">
    <property type="component" value="Unassembled WGS sequence"/>
</dbReference>
<dbReference type="PANTHER" id="PTHR35526">
    <property type="entry name" value="ANTI-SIGMA-F FACTOR RSBW-RELATED"/>
    <property type="match status" value="1"/>
</dbReference>
<dbReference type="EMBL" id="BAABCQ010000082">
    <property type="protein sequence ID" value="GAA3989311.1"/>
    <property type="molecule type" value="Genomic_DNA"/>
</dbReference>
<dbReference type="PANTHER" id="PTHR35526:SF3">
    <property type="entry name" value="ANTI-SIGMA-F FACTOR RSBW"/>
    <property type="match status" value="1"/>
</dbReference>
<keyword evidence="3" id="KW-1185">Reference proteome</keyword>
<dbReference type="InterPro" id="IPR036890">
    <property type="entry name" value="HATPase_C_sf"/>
</dbReference>
<name>A0ABP7QX35_9ACTN</name>